<dbReference type="Proteomes" id="UP000215377">
    <property type="component" value="Unassembled WGS sequence"/>
</dbReference>
<evidence type="ECO:0008006" key="3">
    <source>
        <dbReference type="Google" id="ProtNLM"/>
    </source>
</evidence>
<dbReference type="SUPFAM" id="SSF51556">
    <property type="entry name" value="Metallo-dependent hydrolases"/>
    <property type="match status" value="1"/>
</dbReference>
<sequence length="320" mass="33473">MTSSEKSCATEGLPANLPSRLPGADLLVGAVDGHVHACPHINHRSIDVFEATRMAAAAGMRAIGLMDNFANTSGLAALANRQLGHLGVEVFGGLIMEPPAGGISAEAVRVALKLGYGAPGDGARFISLPTHHTRHIARLENRSEDHIARCLAIPESGPLPDPLPEILDLVAEADVVLNTGHLSAAEALRMVDAARARGVTRLLVPASHYDAATVAELAGMGAHVEFSFFFASHATQTGLTHVDAARNTVPPVSAPEMVALIRSAPVDKVVLSGDCGVFLLPPPVEGLREFLLLLESCGLTREALRRMTGETPAALFRVGS</sequence>
<dbReference type="InterPro" id="IPR032466">
    <property type="entry name" value="Metal_Hydrolase"/>
</dbReference>
<name>A0A225NGG0_9RHOB</name>
<dbReference type="OrthoDB" id="9789440at2"/>
<accession>A0A225NGG0</accession>
<evidence type="ECO:0000313" key="2">
    <source>
        <dbReference type="Proteomes" id="UP000215377"/>
    </source>
</evidence>
<dbReference type="RefSeq" id="WP_088651401.1">
    <property type="nucleotide sequence ID" value="NZ_AQQR01000009.1"/>
</dbReference>
<organism evidence="1 2">
    <name type="scientific">Marinibacterium profundimaris</name>
    <dbReference type="NCBI Taxonomy" id="1679460"/>
    <lineage>
        <taxon>Bacteria</taxon>
        <taxon>Pseudomonadati</taxon>
        <taxon>Pseudomonadota</taxon>
        <taxon>Alphaproteobacteria</taxon>
        <taxon>Rhodobacterales</taxon>
        <taxon>Paracoccaceae</taxon>
        <taxon>Marinibacterium</taxon>
    </lineage>
</organism>
<protein>
    <recommendedName>
        <fullName evidence="3">Amidohydrolase-related domain-containing protein</fullName>
    </recommendedName>
</protein>
<reference evidence="1 2" key="1">
    <citation type="submission" date="2013-04" db="EMBL/GenBank/DDBJ databases">
        <title>Oceanicola sp. 22II1-22F33 Genome Sequencing.</title>
        <authorList>
            <person name="Lai Q."/>
            <person name="Li G."/>
            <person name="Shao Z."/>
        </authorList>
    </citation>
    <scope>NUCLEOTIDE SEQUENCE [LARGE SCALE GENOMIC DNA]</scope>
    <source>
        <strain evidence="1 2">22II1-22F33</strain>
    </source>
</reference>
<dbReference type="AlphaFoldDB" id="A0A225NGG0"/>
<dbReference type="EMBL" id="AQQR01000009">
    <property type="protein sequence ID" value="OWU71468.1"/>
    <property type="molecule type" value="Genomic_DNA"/>
</dbReference>
<proteinExistence type="predicted"/>
<evidence type="ECO:0000313" key="1">
    <source>
        <dbReference type="EMBL" id="OWU71468.1"/>
    </source>
</evidence>
<dbReference type="Pfam" id="PF19799">
    <property type="entry name" value="DUF6282"/>
    <property type="match status" value="1"/>
</dbReference>
<keyword evidence="2" id="KW-1185">Reference proteome</keyword>
<gene>
    <name evidence="1" type="ORF">ATO3_18560</name>
</gene>
<dbReference type="InterPro" id="IPR046249">
    <property type="entry name" value="DUF6282"/>
</dbReference>
<comment type="caution">
    <text evidence="1">The sequence shown here is derived from an EMBL/GenBank/DDBJ whole genome shotgun (WGS) entry which is preliminary data.</text>
</comment>
<dbReference type="Gene3D" id="3.20.20.140">
    <property type="entry name" value="Metal-dependent hydrolases"/>
    <property type="match status" value="1"/>
</dbReference>